<sequence>MNIYVTLDYELFFGARSGSVDKCIIEPTEALLKIVDPYNIKFVCFVDAGYLVQLERQKDQFLELQNDYNKVTQQIRYLADNGHGIELHVHPHWEDSYYDGRQWVFNTSRYKLSCFNQEEILDIVTRYNNVLKRVLGKAPVAYRAGGWSAQPFTPIKKALEKNNVFIDSTVYPNGYYNSANQVFNFRGVLQYKTEYNFSEDITKEDIHGSFKEIPISSFKLSPFFFWKFLIIKILKQKQHQSYGDGFALGMDKKEALRLLTLPSYSVVSIDGYKAKLLDKSFDKYIRKTSNSGNFVIIGHPKAFTPYSLKKITSFIEKRSSEHKFVIYQG</sequence>
<evidence type="ECO:0000313" key="2">
    <source>
        <dbReference type="Proteomes" id="UP001153642"/>
    </source>
</evidence>
<dbReference type="RefSeq" id="WP_277898538.1">
    <property type="nucleotide sequence ID" value="NZ_JAPMUA010000001.1"/>
</dbReference>
<evidence type="ECO:0000313" key="1">
    <source>
        <dbReference type="EMBL" id="MDG3584780.1"/>
    </source>
</evidence>
<dbReference type="SUPFAM" id="SSF88713">
    <property type="entry name" value="Glycoside hydrolase/deacetylase"/>
    <property type="match status" value="1"/>
</dbReference>
<dbReference type="Gene3D" id="3.20.20.370">
    <property type="entry name" value="Glycoside hydrolase/deacetylase"/>
    <property type="match status" value="1"/>
</dbReference>
<protein>
    <recommendedName>
        <fullName evidence="3">NodB homology domain-containing protein</fullName>
    </recommendedName>
</protein>
<dbReference type="InterPro" id="IPR011330">
    <property type="entry name" value="Glyco_hydro/deAcase_b/a-brl"/>
</dbReference>
<dbReference type="Proteomes" id="UP001153642">
    <property type="component" value="Unassembled WGS sequence"/>
</dbReference>
<reference evidence="1" key="1">
    <citation type="submission" date="2022-11" db="EMBL/GenBank/DDBJ databases">
        <title>High-quality draft genome sequence of Galbibacter sp. strain CMA-7.</title>
        <authorList>
            <person name="Wei L."/>
            <person name="Dong C."/>
            <person name="Shao Z."/>
        </authorList>
    </citation>
    <scope>NUCLEOTIDE SEQUENCE</scope>
    <source>
        <strain evidence="1">CMA-7</strain>
    </source>
</reference>
<dbReference type="EMBL" id="JAPMUA010000001">
    <property type="protein sequence ID" value="MDG3584780.1"/>
    <property type="molecule type" value="Genomic_DNA"/>
</dbReference>
<name>A0ABT6FND9_9FLAO</name>
<accession>A0ABT6FND9</accession>
<organism evidence="1 2">
    <name type="scientific">Galbibacter pacificus</name>
    <dbReference type="NCBI Taxonomy" id="2996052"/>
    <lineage>
        <taxon>Bacteria</taxon>
        <taxon>Pseudomonadati</taxon>
        <taxon>Bacteroidota</taxon>
        <taxon>Flavobacteriia</taxon>
        <taxon>Flavobacteriales</taxon>
        <taxon>Flavobacteriaceae</taxon>
        <taxon>Galbibacter</taxon>
    </lineage>
</organism>
<proteinExistence type="predicted"/>
<gene>
    <name evidence="1" type="ORF">OSR52_02785</name>
</gene>
<evidence type="ECO:0008006" key="3">
    <source>
        <dbReference type="Google" id="ProtNLM"/>
    </source>
</evidence>
<keyword evidence="2" id="KW-1185">Reference proteome</keyword>
<comment type="caution">
    <text evidence="1">The sequence shown here is derived from an EMBL/GenBank/DDBJ whole genome shotgun (WGS) entry which is preliminary data.</text>
</comment>